<evidence type="ECO:0000256" key="12">
    <source>
        <dbReference type="ARBA" id="ARBA00023125"/>
    </source>
</evidence>
<keyword evidence="11 17" id="KW-1133">Transmembrane helix</keyword>
<dbReference type="SUPFAM" id="SSF46785">
    <property type="entry name" value="Winged helix' DNA-binding domain"/>
    <property type="match status" value="1"/>
</dbReference>
<feature type="region of interest" description="Disordered" evidence="16">
    <location>
        <begin position="357"/>
        <end position="484"/>
    </location>
</feature>
<dbReference type="Gene3D" id="3.40.50.300">
    <property type="entry name" value="P-loop containing nucleotide triphosphate hydrolases"/>
    <property type="match status" value="1"/>
</dbReference>
<feature type="binding site" evidence="15">
    <location>
        <begin position="1014"/>
        <end position="1021"/>
    </location>
    <ligand>
        <name>ATP</name>
        <dbReference type="ChEBI" id="CHEBI:30616"/>
    </ligand>
</feature>
<feature type="compositionally biased region" description="Low complexity" evidence="16">
    <location>
        <begin position="733"/>
        <end position="839"/>
    </location>
</feature>
<keyword evidence="13 17" id="KW-0472">Membrane</keyword>
<dbReference type="InterPro" id="IPR041027">
    <property type="entry name" value="FtsK_alpha"/>
</dbReference>
<dbReference type="SUPFAM" id="SSF52540">
    <property type="entry name" value="P-loop containing nucleoside triphosphate hydrolases"/>
    <property type="match status" value="1"/>
</dbReference>
<accession>A0A724YBN2</accession>
<evidence type="ECO:0000256" key="13">
    <source>
        <dbReference type="ARBA" id="ARBA00023136"/>
    </source>
</evidence>
<feature type="transmembrane region" description="Helical" evidence="17">
    <location>
        <begin position="75"/>
        <end position="98"/>
    </location>
</feature>
<feature type="compositionally biased region" description="Low complexity" evidence="16">
    <location>
        <begin position="674"/>
        <end position="683"/>
    </location>
</feature>
<keyword evidence="10 15" id="KW-0067">ATP-binding</keyword>
<dbReference type="EMBL" id="DAAQRO010000001">
    <property type="protein sequence ID" value="HAE0567246.1"/>
    <property type="molecule type" value="Genomic_DNA"/>
</dbReference>
<dbReference type="PROSITE" id="PS50901">
    <property type="entry name" value="FTSK"/>
    <property type="match status" value="1"/>
</dbReference>
<dbReference type="SMART" id="SM00843">
    <property type="entry name" value="Ftsk_gamma"/>
    <property type="match status" value="1"/>
</dbReference>
<evidence type="ECO:0000256" key="5">
    <source>
        <dbReference type="ARBA" id="ARBA00022519"/>
    </source>
</evidence>
<feature type="compositionally biased region" description="Polar residues" evidence="16">
    <location>
        <begin position="385"/>
        <end position="395"/>
    </location>
</feature>
<evidence type="ECO:0000256" key="2">
    <source>
        <dbReference type="ARBA" id="ARBA00006474"/>
    </source>
</evidence>
<dbReference type="FunFam" id="3.40.50.300:FF:000209">
    <property type="entry name" value="Cell division protein FtsK"/>
    <property type="match status" value="1"/>
</dbReference>
<dbReference type="Pfam" id="PF17854">
    <property type="entry name" value="FtsK_alpha"/>
    <property type="match status" value="1"/>
</dbReference>
<feature type="transmembrane region" description="Helical" evidence="17">
    <location>
        <begin position="137"/>
        <end position="158"/>
    </location>
</feature>
<evidence type="ECO:0000256" key="1">
    <source>
        <dbReference type="ARBA" id="ARBA00004429"/>
    </source>
</evidence>
<dbReference type="InterPro" id="IPR027417">
    <property type="entry name" value="P-loop_NTPase"/>
</dbReference>
<evidence type="ECO:0000256" key="10">
    <source>
        <dbReference type="ARBA" id="ARBA00022840"/>
    </source>
</evidence>
<keyword evidence="7 17" id="KW-0812">Transmembrane</keyword>
<dbReference type="FunFam" id="3.30.980.40:FF:000001">
    <property type="entry name" value="DNA translocase FtsK"/>
    <property type="match status" value="1"/>
</dbReference>
<dbReference type="InterPro" id="IPR036388">
    <property type="entry name" value="WH-like_DNA-bd_sf"/>
</dbReference>
<evidence type="ECO:0000256" key="11">
    <source>
        <dbReference type="ARBA" id="ARBA00022989"/>
    </source>
</evidence>
<keyword evidence="9" id="KW-0159">Chromosome partition</keyword>
<feature type="region of interest" description="Disordered" evidence="16">
    <location>
        <begin position="644"/>
        <end position="872"/>
    </location>
</feature>
<evidence type="ECO:0000259" key="18">
    <source>
        <dbReference type="PROSITE" id="PS50901"/>
    </source>
</evidence>
<feature type="region of interest" description="Disordered" evidence="16">
    <location>
        <begin position="1265"/>
        <end position="1284"/>
    </location>
</feature>
<dbReference type="Pfam" id="PF01580">
    <property type="entry name" value="FtsK_SpoIIIE"/>
    <property type="match status" value="1"/>
</dbReference>
<feature type="compositionally biased region" description="Low complexity" evidence="16">
    <location>
        <begin position="859"/>
        <end position="869"/>
    </location>
</feature>
<evidence type="ECO:0000313" key="19">
    <source>
        <dbReference type="EMBL" id="HAE0567246.1"/>
    </source>
</evidence>
<evidence type="ECO:0000256" key="9">
    <source>
        <dbReference type="ARBA" id="ARBA00022829"/>
    </source>
</evidence>
<dbReference type="InterPro" id="IPR025199">
    <property type="entry name" value="FtsK_4TM"/>
</dbReference>
<feature type="domain" description="FtsK" evidence="18">
    <location>
        <begin position="997"/>
        <end position="1210"/>
    </location>
</feature>
<sequence length="1352" mass="148506">MSQEYTEDKDVTLTKLSSGRRLLEALLILIALFAVWLMAALLSFNPSDPSWSQTAWHEPIHNLGGAPGAWLADTLFFIFGVMAYTIPVIIVGGCWFAWRHQSTDDYIDYFAVSLRLIGVLALILTSCGLAAINADDIWYFASGGVIGSLLSTTLQPLLHSSGGTIMLLCIWAAGLTLFTGWSWVSIAEKLGGWLLNILTFASNRTRRDDTWVDDEEYDDEYDEETDGVQRESRRARILRGALARRKRLAEKFSNPRGRQTDAALFSGKRMDDDEDIQYSARGVAADPDDVLFSGNRATQPEYDEYDPLLNGHSVTEPVAAAAAATAVTQTWAASADPIMQTPPMPGAEPVVAQPTVEWQPVPGPQTGEPVIAPAPEGYQPHPQYAQPQEAQSAPWQQPVPVASAPQYAATPATAAEYDSLAPQETQPQWQAPDAEQHWQPEPTHQPTPVYQPEPIAAEPSHMPPPVIEQPVATEPEPVIEETRPARPPLYYFEEVEEKRAREREQLAAWYQPIPEPVKENVPVKPTVSVAPSIPPVEAVAAAASLDAGIKSGALAAGAAAAAPAFSLATGGAPRPQVKEGIGPQLPRPNRVRVPTRRELASYGIKLPSQRIAEEKAREAERNQYETGAQLTDEEIDAMHQDELARQFAQSQQHRYGETYQHDTQQAEDDDTAAEAELARQFAASQQQRYSGEQPAGAQPFSLDDLDFSPMKVLVDEGPHEPLFTPGVMPESTPVQQPVAPQPQPQYQQSQQPVAPQPQYQQPQQPVAPQPQYQQPQYQQPQQPVAPQPQYQQPQQPVAPQPQYQQPQQPVAPQPQYQQPQQPVAPQPQYQQPQQPTAPQDSLIHPLLMRNGDSRPLQRPTTPLPSLDLLTPPPSEVEPVDTFALEQMARLVEARLADFRIKADVVNYSPGPVITRFELNLAPGVKAARISNLSRDLARSLSTVAVRVVEVIPGKPYVGLELPNKKRQTVYLREVLDNAKFRENPSPLTVVLGKDIAGDPVVADLAKMPHLLVAGTTGSGKSVGVNAMILSMLYKAQPEDVRFIMIDPKMLELSVYEGIPHLLTEVVTDMKDAANALRWSVNEMERRYKLMSALGVRNLAGYNEKIAEAARMGRPIPDPYWKPGDSMDVQHPVLEKLPYIVVLVDEFADLMMTVGKKVEELIARLAQKARAAGIHLVLATQRPSVDVITGLIKANIPTRIAFTVSSKIDSRTILDQGGAESLLGMGDMLYSGPNSTMPVRVHGAFVRDQEVHAVVQDWKARGRPQYVDGITSDSESEGGGGGFDGGEELDALFDQAVNFVTQKRKASISGVQRQFRIGYNRAARIIEQMEAQGIVSAQGHNGNREVLAPPPFE</sequence>
<comment type="caution">
    <text evidence="19">The sequence shown here is derived from an EMBL/GenBank/DDBJ whole genome shotgun (WGS) entry which is preliminary data.</text>
</comment>
<feature type="transmembrane region" description="Helical" evidence="17">
    <location>
        <begin position="165"/>
        <end position="184"/>
    </location>
</feature>
<reference evidence="19" key="2">
    <citation type="submission" date="2019-04" db="EMBL/GenBank/DDBJ databases">
        <authorList>
            <consortium name="NCBI Pathogen Detection Project"/>
        </authorList>
    </citation>
    <scope>NUCLEOTIDE SEQUENCE</scope>
    <source>
        <strain evidence="19">Salmonella enterica</strain>
    </source>
</reference>
<dbReference type="GO" id="GO:0005886">
    <property type="term" value="C:plasma membrane"/>
    <property type="evidence" value="ECO:0007669"/>
    <property type="project" value="UniProtKB-SubCell"/>
</dbReference>
<comment type="subcellular location">
    <subcellularLocation>
        <location evidence="1">Cell inner membrane</location>
        <topology evidence="1">Multi-pass membrane protein</topology>
    </subcellularLocation>
</comment>
<dbReference type="InterPro" id="IPR002543">
    <property type="entry name" value="FtsK_dom"/>
</dbReference>
<dbReference type="Pfam" id="PF13491">
    <property type="entry name" value="FtsK_4TM"/>
    <property type="match status" value="1"/>
</dbReference>
<evidence type="ECO:0000256" key="14">
    <source>
        <dbReference type="ARBA" id="ARBA00023306"/>
    </source>
</evidence>
<dbReference type="InterPro" id="IPR050206">
    <property type="entry name" value="FtsK/SpoIIIE/SftA"/>
</dbReference>
<comment type="similarity">
    <text evidence="2">Belongs to the FtsK/SpoIIIE/SftA family.</text>
</comment>
<organism evidence="19">
    <name type="scientific">Salmonella enterica subsp. enterica serovar Agama</name>
    <dbReference type="NCBI Taxonomy" id="399581"/>
    <lineage>
        <taxon>Bacteria</taxon>
        <taxon>Pseudomonadati</taxon>
        <taxon>Pseudomonadota</taxon>
        <taxon>Gammaproteobacteria</taxon>
        <taxon>Enterobacterales</taxon>
        <taxon>Enterobacteriaceae</taxon>
        <taxon>Salmonella</taxon>
    </lineage>
</organism>
<keyword evidence="5" id="KW-0997">Cell inner membrane</keyword>
<evidence type="ECO:0000256" key="17">
    <source>
        <dbReference type="SAM" id="Phobius"/>
    </source>
</evidence>
<evidence type="ECO:0000256" key="16">
    <source>
        <dbReference type="SAM" id="MobiDB-lite"/>
    </source>
</evidence>
<keyword evidence="8 15" id="KW-0547">Nucleotide-binding</keyword>
<dbReference type="GO" id="GO:0007059">
    <property type="term" value="P:chromosome segregation"/>
    <property type="evidence" value="ECO:0007669"/>
    <property type="project" value="UniProtKB-KW"/>
</dbReference>
<dbReference type="Pfam" id="PF09397">
    <property type="entry name" value="FtsK_gamma"/>
    <property type="match status" value="1"/>
</dbReference>
<keyword evidence="4" id="KW-1003">Cell membrane</keyword>
<dbReference type="InterPro" id="IPR018541">
    <property type="entry name" value="Ftsk_gamma"/>
</dbReference>
<keyword evidence="12" id="KW-0238">DNA-binding</keyword>
<reference evidence="19" key="1">
    <citation type="journal article" date="2018" name="Genome Biol.">
        <title>SKESA: strategic k-mer extension for scrupulous assemblies.</title>
        <authorList>
            <person name="Souvorov A."/>
            <person name="Agarwala R."/>
            <person name="Lipman D.J."/>
        </authorList>
    </citation>
    <scope>NUCLEOTIDE SEQUENCE</scope>
    <source>
        <strain evidence="19">Salmonella enterica</strain>
    </source>
</reference>
<protein>
    <recommendedName>
        <fullName evidence="3">DNA translocase FtsK</fullName>
    </recommendedName>
</protein>
<dbReference type="GO" id="GO:0071236">
    <property type="term" value="P:cellular response to antibiotic"/>
    <property type="evidence" value="ECO:0007669"/>
    <property type="project" value="UniProtKB-ARBA"/>
</dbReference>
<dbReference type="PANTHER" id="PTHR22683">
    <property type="entry name" value="SPORULATION PROTEIN RELATED"/>
    <property type="match status" value="1"/>
</dbReference>
<keyword evidence="6" id="KW-0132">Cell division</keyword>
<feature type="transmembrane region" description="Helical" evidence="17">
    <location>
        <begin position="25"/>
        <end position="44"/>
    </location>
</feature>
<dbReference type="GO" id="GO:0003677">
    <property type="term" value="F:DNA binding"/>
    <property type="evidence" value="ECO:0007669"/>
    <property type="project" value="UniProtKB-KW"/>
</dbReference>
<dbReference type="FunFam" id="1.10.10.10:FF:000268">
    <property type="entry name" value="DNA translocase FtsK"/>
    <property type="match status" value="1"/>
</dbReference>
<keyword evidence="14" id="KW-0131">Cell cycle</keyword>
<evidence type="ECO:0000256" key="7">
    <source>
        <dbReference type="ARBA" id="ARBA00022692"/>
    </source>
</evidence>
<evidence type="ECO:0000256" key="4">
    <source>
        <dbReference type="ARBA" id="ARBA00022475"/>
    </source>
</evidence>
<evidence type="ECO:0000256" key="15">
    <source>
        <dbReference type="PROSITE-ProRule" id="PRU00289"/>
    </source>
</evidence>
<feature type="region of interest" description="Disordered" evidence="16">
    <location>
        <begin position="568"/>
        <end position="598"/>
    </location>
</feature>
<feature type="transmembrane region" description="Helical" evidence="17">
    <location>
        <begin position="110"/>
        <end position="131"/>
    </location>
</feature>
<evidence type="ECO:0000256" key="6">
    <source>
        <dbReference type="ARBA" id="ARBA00022618"/>
    </source>
</evidence>
<dbReference type="InterPro" id="IPR036390">
    <property type="entry name" value="WH_DNA-bd_sf"/>
</dbReference>
<feature type="compositionally biased region" description="Low complexity" evidence="16">
    <location>
        <begin position="402"/>
        <end position="415"/>
    </location>
</feature>
<dbReference type="Gene3D" id="3.30.980.40">
    <property type="match status" value="1"/>
</dbReference>
<dbReference type="GO" id="GO:0051301">
    <property type="term" value="P:cell division"/>
    <property type="evidence" value="ECO:0007669"/>
    <property type="project" value="UniProtKB-KW"/>
</dbReference>
<gene>
    <name evidence="19" type="primary">ftsK</name>
    <name evidence="19" type="ORF">G2825_00195</name>
</gene>
<evidence type="ECO:0000256" key="8">
    <source>
        <dbReference type="ARBA" id="ARBA00022741"/>
    </source>
</evidence>
<proteinExistence type="inferred from homology"/>
<dbReference type="PANTHER" id="PTHR22683:SF41">
    <property type="entry name" value="DNA TRANSLOCASE FTSK"/>
    <property type="match status" value="1"/>
</dbReference>
<dbReference type="GO" id="GO:0005524">
    <property type="term" value="F:ATP binding"/>
    <property type="evidence" value="ECO:0007669"/>
    <property type="project" value="UniProtKB-UniRule"/>
</dbReference>
<evidence type="ECO:0000256" key="3">
    <source>
        <dbReference type="ARBA" id="ARBA00020887"/>
    </source>
</evidence>
<name>A0A724YBN2_SALET</name>
<dbReference type="CDD" id="cd01127">
    <property type="entry name" value="TrwB_TraG_TraD_VirD4"/>
    <property type="match status" value="1"/>
</dbReference>
<dbReference type="Gene3D" id="1.10.10.10">
    <property type="entry name" value="Winged helix-like DNA-binding domain superfamily/Winged helix DNA-binding domain"/>
    <property type="match status" value="1"/>
</dbReference>